<evidence type="ECO:0000313" key="4">
    <source>
        <dbReference type="EMBL" id="AIO33206.1"/>
    </source>
</evidence>
<dbReference type="EMBL" id="CP007783">
    <property type="protein sequence ID" value="AIO32110.1"/>
    <property type="molecule type" value="Genomic_DNA"/>
</dbReference>
<accession>A0AAN0RSZ5</accession>
<dbReference type="EMBL" id="CP007783">
    <property type="protein sequence ID" value="AIO33206.1"/>
    <property type="molecule type" value="Genomic_DNA"/>
</dbReference>
<feature type="region of interest" description="Disordered" evidence="1">
    <location>
        <begin position="40"/>
        <end position="59"/>
    </location>
</feature>
<name>A0AAN0RSZ5_9BURK</name>
<evidence type="ECO:0000313" key="2">
    <source>
        <dbReference type="EMBL" id="AIO30708.1"/>
    </source>
</evidence>
<dbReference type="KEGG" id="bcen:DM39_2695"/>
<evidence type="ECO:0000313" key="5">
    <source>
        <dbReference type="EMBL" id="AIO34921.1"/>
    </source>
</evidence>
<gene>
    <name evidence="4" type="ORF">DM39_2695</name>
    <name evidence="5" type="ORF">DM39_4981</name>
    <name evidence="2" type="ORF">DM39_6874</name>
    <name evidence="3" type="ORF">DM39_789</name>
</gene>
<dbReference type="AlphaFoldDB" id="A0AAN0RSZ5"/>
<proteinExistence type="predicted"/>
<sequence length="59" mass="6739">MCGLQQAVEFTEVLAYMSDHLSVDVIELCLDGGNDSQQTWMQTNRRDLEPLSLRKEHGE</sequence>
<keyword evidence="6" id="KW-1185">Reference proteome</keyword>
<evidence type="ECO:0000313" key="6">
    <source>
        <dbReference type="Proteomes" id="UP000029413"/>
    </source>
</evidence>
<feature type="compositionally biased region" description="Basic and acidic residues" evidence="1">
    <location>
        <begin position="44"/>
        <end position="59"/>
    </location>
</feature>
<evidence type="ECO:0000313" key="3">
    <source>
        <dbReference type="EMBL" id="AIO32110.1"/>
    </source>
</evidence>
<dbReference type="Proteomes" id="UP000029413">
    <property type="component" value="Chromosome 1"/>
</dbReference>
<dbReference type="EMBL" id="CP007784">
    <property type="protein sequence ID" value="AIO34921.1"/>
    <property type="molecule type" value="Genomic_DNA"/>
</dbReference>
<protein>
    <submittedName>
        <fullName evidence="4">Uncharacterized protein</fullName>
    </submittedName>
</protein>
<dbReference type="EMBL" id="CP007782">
    <property type="protein sequence ID" value="AIO30708.1"/>
    <property type="molecule type" value="Genomic_DNA"/>
</dbReference>
<reference evidence="4 6" key="1">
    <citation type="submission" date="2014-05" db="EMBL/GenBank/DDBJ databases">
        <authorList>
            <person name="Bishop-Lilly K.A."/>
            <person name="Broomall S.M."/>
            <person name="Chain P.S."/>
            <person name="Chertkov O."/>
            <person name="Coyne S.R."/>
            <person name="Daligault H.E."/>
            <person name="Davenport K.W."/>
            <person name="Erkkila T."/>
            <person name="Frey K.G."/>
            <person name="Gibbons H.S."/>
            <person name="Gu W."/>
            <person name="Jaissle J."/>
            <person name="Johnson S.L."/>
            <person name="Koroleva G.I."/>
            <person name="Ladner J.T."/>
            <person name="Lo C.-C."/>
            <person name="Minogue T.D."/>
            <person name="Munk C."/>
            <person name="Palacios G.F."/>
            <person name="Redden C.L."/>
            <person name="Rosenzweig C.N."/>
            <person name="Scholz M.B."/>
            <person name="Teshima H."/>
            <person name="Xu Y."/>
        </authorList>
    </citation>
    <scope>NUCLEOTIDE SEQUENCE [LARGE SCALE GENOMIC DNA]</scope>
    <source>
        <strain evidence="4 6">DDS 22E-1</strain>
    </source>
</reference>
<dbReference type="KEGG" id="bcen:DM39_6874"/>
<organism evidence="4 6">
    <name type="scientific">Burkholderia cenocepacia</name>
    <dbReference type="NCBI Taxonomy" id="95486"/>
    <lineage>
        <taxon>Bacteria</taxon>
        <taxon>Pseudomonadati</taxon>
        <taxon>Pseudomonadota</taxon>
        <taxon>Betaproteobacteria</taxon>
        <taxon>Burkholderiales</taxon>
        <taxon>Burkholderiaceae</taxon>
        <taxon>Burkholderia</taxon>
        <taxon>Burkholderia cepacia complex</taxon>
    </lineage>
</organism>
<dbReference type="Proteomes" id="UP000029413">
    <property type="component" value="Chromosome 2"/>
</dbReference>
<dbReference type="KEGG" id="bcen:DM39_789"/>
<dbReference type="KEGG" id="bcen:DM39_4981"/>
<dbReference type="Proteomes" id="UP000029413">
    <property type="component" value="Chromosome 3"/>
</dbReference>
<evidence type="ECO:0000256" key="1">
    <source>
        <dbReference type="SAM" id="MobiDB-lite"/>
    </source>
</evidence>